<evidence type="ECO:0008006" key="4">
    <source>
        <dbReference type="Google" id="ProtNLM"/>
    </source>
</evidence>
<keyword evidence="1" id="KW-0732">Signal</keyword>
<dbReference type="STRING" id="578942.SAMN05216289_11044"/>
<gene>
    <name evidence="2" type="ORF">SAMN05216289_11044</name>
</gene>
<protein>
    <recommendedName>
        <fullName evidence="4">DUF1287 domain-containing protein</fullName>
    </recommendedName>
</protein>
<feature type="chain" id="PRO_5011470418" description="DUF1287 domain-containing protein" evidence="1">
    <location>
        <begin position="22"/>
        <end position="201"/>
    </location>
</feature>
<dbReference type="EMBL" id="FOVF01000010">
    <property type="protein sequence ID" value="SFN25668.1"/>
    <property type="molecule type" value="Genomic_DNA"/>
</dbReference>
<sequence length="201" mass="22112">MRWPVLPGVFGLLLLGSTARADDDLVRMLAAAHAQIGVTVRYAPAYVRLDYPGGDLPADRGVCSDVLVRALRAVGIDLQVAVHRDMQAHFSAYPDHWGLAGADANIDHRRVPNLERYFERSGKSLPLSRDPVDFEAGDFVSWRLDGGQPHIGMVSDRRSADGRRPLIIHNIGAGTQLEDVLFEWKMTGHFRYFAGPSGATP</sequence>
<proteinExistence type="predicted"/>
<name>A0A1I4XIC0_9GAMM</name>
<dbReference type="AlphaFoldDB" id="A0A1I4XIC0"/>
<reference evidence="2 3" key="1">
    <citation type="submission" date="2016-10" db="EMBL/GenBank/DDBJ databases">
        <authorList>
            <person name="de Groot N.N."/>
        </authorList>
    </citation>
    <scope>NUCLEOTIDE SEQUENCE [LARGE SCALE GENOMIC DNA]</scope>
    <source>
        <strain evidence="2 3">CGMCC 1.7659</strain>
    </source>
</reference>
<evidence type="ECO:0000313" key="2">
    <source>
        <dbReference type="EMBL" id="SFN25668.1"/>
    </source>
</evidence>
<dbReference type="PIRSF" id="PIRSF011444">
    <property type="entry name" value="DUF1287"/>
    <property type="match status" value="1"/>
</dbReference>
<feature type="signal peptide" evidence="1">
    <location>
        <begin position="1"/>
        <end position="21"/>
    </location>
</feature>
<dbReference type="RefSeq" id="WP_217647839.1">
    <property type="nucleotide sequence ID" value="NZ_FOVF01000010.1"/>
</dbReference>
<keyword evidence="3" id="KW-1185">Reference proteome</keyword>
<evidence type="ECO:0000256" key="1">
    <source>
        <dbReference type="SAM" id="SignalP"/>
    </source>
</evidence>
<dbReference type="Proteomes" id="UP000198575">
    <property type="component" value="Unassembled WGS sequence"/>
</dbReference>
<accession>A0A1I4XIC0</accession>
<organism evidence="2 3">
    <name type="scientific">Dokdonella immobilis</name>
    <dbReference type="NCBI Taxonomy" id="578942"/>
    <lineage>
        <taxon>Bacteria</taxon>
        <taxon>Pseudomonadati</taxon>
        <taxon>Pseudomonadota</taxon>
        <taxon>Gammaproteobacteria</taxon>
        <taxon>Lysobacterales</taxon>
        <taxon>Rhodanobacteraceae</taxon>
        <taxon>Dokdonella</taxon>
    </lineage>
</organism>
<dbReference type="InterPro" id="IPR009706">
    <property type="entry name" value="DUF1287"/>
</dbReference>
<evidence type="ECO:0000313" key="3">
    <source>
        <dbReference type="Proteomes" id="UP000198575"/>
    </source>
</evidence>
<dbReference type="Pfam" id="PF06940">
    <property type="entry name" value="DUF1287"/>
    <property type="match status" value="1"/>
</dbReference>